<evidence type="ECO:0000313" key="3">
    <source>
        <dbReference type="Proteomes" id="UP001465153"/>
    </source>
</evidence>
<protein>
    <submittedName>
        <fullName evidence="2">DUF885 domain-containing protein</fullName>
    </submittedName>
</protein>
<reference evidence="2 3" key="1">
    <citation type="submission" date="2024-04" db="EMBL/GenBank/DDBJ databases">
        <title>Draft genome sequence of Sessilibacter corallicola NBRC 116591.</title>
        <authorList>
            <person name="Miyakawa T."/>
            <person name="Kusuya Y."/>
            <person name="Miura T."/>
        </authorList>
    </citation>
    <scope>NUCLEOTIDE SEQUENCE [LARGE SCALE GENOMIC DNA]</scope>
    <source>
        <strain evidence="2 3">KU-00831-HH</strain>
    </source>
</reference>
<evidence type="ECO:0000313" key="2">
    <source>
        <dbReference type="EMBL" id="GAA6167075.1"/>
    </source>
</evidence>
<dbReference type="EMBL" id="BAABWN010000002">
    <property type="protein sequence ID" value="GAA6167075.1"/>
    <property type="molecule type" value="Genomic_DNA"/>
</dbReference>
<sequence>MNSKFYLTCWLACVLASVQYAHAGAADKKFERILDDHWQYSLQESPFTASSEGDKRYNRQLPKTSLADLARRAEQSEKFLQRLNKIKVKKLSASNQLNLQLLKQDLEYQVKRHDVKYDLINLTNRGGIHLDYLYSMNRLALFTEQDYRDYIERIRAFPEYLSGHVEVMREAIKHGFTHACESMQGYETSISAHIVDAASDSSLYQPFNSLPDRLSEDTRSQLKAEAQAAISDQFIPPLKQLYQVYTKEYHPACQQNPGIRHWQNGDEIYKSRVAQFTTTDLTPQEIHDLGLSEVKRINGEMQQAVKDAKFHGNVQEFIDYLRTDPRFYPKTPEELVSVVSTISKKMDGFMPQLFGKLPRQPYGIEEVPADIAEKTTIAYYAPGASDGTRAGFYFINTSKLESRPLYTMEALTLHEAVPGHHLQIALSLESEIPDFRRQVNYTVFIEGWGLYAERLGLEVGFYQDPYSNFGRLSYEMWRALRLVVDTGIHSLGWSRQQAIDFMAENSALSLHNITSEVDRYITWPGQALAYKIGELKIRELRAKAEQELKEDFDLRAFHDEILSHGAIPLSVLETLVNQWIDDSQSS</sequence>
<name>A0ABQ0A601_9GAMM</name>
<keyword evidence="1" id="KW-0732">Signal</keyword>
<keyword evidence="3" id="KW-1185">Reference proteome</keyword>
<proteinExistence type="predicted"/>
<evidence type="ECO:0000256" key="1">
    <source>
        <dbReference type="SAM" id="SignalP"/>
    </source>
</evidence>
<organism evidence="2 3">
    <name type="scientific">Sessilibacter corallicola</name>
    <dbReference type="NCBI Taxonomy" id="2904075"/>
    <lineage>
        <taxon>Bacteria</taxon>
        <taxon>Pseudomonadati</taxon>
        <taxon>Pseudomonadota</taxon>
        <taxon>Gammaproteobacteria</taxon>
        <taxon>Cellvibrionales</taxon>
        <taxon>Cellvibrionaceae</taxon>
        <taxon>Sessilibacter</taxon>
    </lineage>
</organism>
<dbReference type="PANTHER" id="PTHR33361">
    <property type="entry name" value="GLR0591 PROTEIN"/>
    <property type="match status" value="1"/>
</dbReference>
<dbReference type="InterPro" id="IPR010281">
    <property type="entry name" value="DUF885"/>
</dbReference>
<dbReference type="PANTHER" id="PTHR33361:SF2">
    <property type="entry name" value="DUF885 DOMAIN-CONTAINING PROTEIN"/>
    <property type="match status" value="1"/>
</dbReference>
<accession>A0ABQ0A601</accession>
<dbReference type="Proteomes" id="UP001465153">
    <property type="component" value="Unassembled WGS sequence"/>
</dbReference>
<gene>
    <name evidence="2" type="ORF">NBRC116591_08850</name>
</gene>
<dbReference type="RefSeq" id="WP_353301810.1">
    <property type="nucleotide sequence ID" value="NZ_BAABWN010000002.1"/>
</dbReference>
<dbReference type="Pfam" id="PF05960">
    <property type="entry name" value="DUF885"/>
    <property type="match status" value="1"/>
</dbReference>
<feature type="signal peptide" evidence="1">
    <location>
        <begin position="1"/>
        <end position="23"/>
    </location>
</feature>
<feature type="chain" id="PRO_5047399078" evidence="1">
    <location>
        <begin position="24"/>
        <end position="586"/>
    </location>
</feature>
<comment type="caution">
    <text evidence="2">The sequence shown here is derived from an EMBL/GenBank/DDBJ whole genome shotgun (WGS) entry which is preliminary data.</text>
</comment>